<evidence type="ECO:0000313" key="1">
    <source>
        <dbReference type="EMBL" id="CAJ2630046.1"/>
    </source>
</evidence>
<dbReference type="Proteomes" id="UP001177021">
    <property type="component" value="Unassembled WGS sequence"/>
</dbReference>
<accession>A0ACB0IDC7</accession>
<comment type="caution">
    <text evidence="1">The sequence shown here is derived from an EMBL/GenBank/DDBJ whole genome shotgun (WGS) entry which is preliminary data.</text>
</comment>
<evidence type="ECO:0000313" key="2">
    <source>
        <dbReference type="Proteomes" id="UP001177021"/>
    </source>
</evidence>
<gene>
    <name evidence="1" type="ORF">MILVUS5_LOCUS1904</name>
</gene>
<reference evidence="1" key="1">
    <citation type="submission" date="2023-10" db="EMBL/GenBank/DDBJ databases">
        <authorList>
            <person name="Rodriguez Cubillos JULIANA M."/>
            <person name="De Vega J."/>
        </authorList>
    </citation>
    <scope>NUCLEOTIDE SEQUENCE</scope>
</reference>
<name>A0ACB0IDC7_TRIPR</name>
<proteinExistence type="predicted"/>
<protein>
    <submittedName>
        <fullName evidence="1">Uncharacterized protein</fullName>
    </submittedName>
</protein>
<keyword evidence="2" id="KW-1185">Reference proteome</keyword>
<dbReference type="EMBL" id="CASHSV030000001">
    <property type="protein sequence ID" value="CAJ2630046.1"/>
    <property type="molecule type" value="Genomic_DNA"/>
</dbReference>
<organism evidence="1 2">
    <name type="scientific">Trifolium pratense</name>
    <name type="common">Red clover</name>
    <dbReference type="NCBI Taxonomy" id="57577"/>
    <lineage>
        <taxon>Eukaryota</taxon>
        <taxon>Viridiplantae</taxon>
        <taxon>Streptophyta</taxon>
        <taxon>Embryophyta</taxon>
        <taxon>Tracheophyta</taxon>
        <taxon>Spermatophyta</taxon>
        <taxon>Magnoliopsida</taxon>
        <taxon>eudicotyledons</taxon>
        <taxon>Gunneridae</taxon>
        <taxon>Pentapetalae</taxon>
        <taxon>rosids</taxon>
        <taxon>fabids</taxon>
        <taxon>Fabales</taxon>
        <taxon>Fabaceae</taxon>
        <taxon>Papilionoideae</taxon>
        <taxon>50 kb inversion clade</taxon>
        <taxon>NPAAA clade</taxon>
        <taxon>Hologalegina</taxon>
        <taxon>IRL clade</taxon>
        <taxon>Trifolieae</taxon>
        <taxon>Trifolium</taxon>
    </lineage>
</organism>
<sequence length="264" mass="30383">MGFQQLEKTKPKHRKGLWSPEEDHNLRNYILKHGHGCWSSVPIKAGLQRNGKSCRLRWINYLRPGLKRGKFSKQEEETILTLHHILGNKWSQIAQHLPGRTDNEIKNYWHSYLKKKVAKAMEMESHKQIHHHASSSSDTLNSSLSLQNHATQDPQNYNITKEIHQSSLPKLLFAEWLSLDQVNGRNSTNSLDSLVMKNGFDQNSAFQEGAMQEGPFNGEYHHSNVMFNSHVKFPNQMVENGFVHCIPEVDLSNNFNLSNDAMYA</sequence>